<keyword evidence="2" id="KW-1185">Reference proteome</keyword>
<proteinExistence type="predicted"/>
<protein>
    <submittedName>
        <fullName evidence="1">Uncharacterized protein</fullName>
    </submittedName>
</protein>
<organism evidence="1 2">
    <name type="scientific">Elysia crispata</name>
    <name type="common">lettuce slug</name>
    <dbReference type="NCBI Taxonomy" id="231223"/>
    <lineage>
        <taxon>Eukaryota</taxon>
        <taxon>Metazoa</taxon>
        <taxon>Spiralia</taxon>
        <taxon>Lophotrochozoa</taxon>
        <taxon>Mollusca</taxon>
        <taxon>Gastropoda</taxon>
        <taxon>Heterobranchia</taxon>
        <taxon>Euthyneura</taxon>
        <taxon>Panpulmonata</taxon>
        <taxon>Sacoglossa</taxon>
        <taxon>Placobranchoidea</taxon>
        <taxon>Plakobranchidae</taxon>
        <taxon>Elysia</taxon>
    </lineage>
</organism>
<name>A0AAE1CPS5_9GAST</name>
<accession>A0AAE1CPS5</accession>
<gene>
    <name evidence="1" type="ORF">RRG08_056441</name>
</gene>
<reference evidence="1" key="1">
    <citation type="journal article" date="2023" name="G3 (Bethesda)">
        <title>A reference genome for the long-term kleptoplast-retaining sea slug Elysia crispata morphotype clarki.</title>
        <authorList>
            <person name="Eastman K.E."/>
            <person name="Pendleton A.L."/>
            <person name="Shaikh M.A."/>
            <person name="Suttiyut T."/>
            <person name="Ogas R."/>
            <person name="Tomko P."/>
            <person name="Gavelis G."/>
            <person name="Widhalm J.R."/>
            <person name="Wisecaver J.H."/>
        </authorList>
    </citation>
    <scope>NUCLEOTIDE SEQUENCE</scope>
    <source>
        <strain evidence="1">ECLA1</strain>
    </source>
</reference>
<evidence type="ECO:0000313" key="2">
    <source>
        <dbReference type="Proteomes" id="UP001283361"/>
    </source>
</evidence>
<dbReference type="AlphaFoldDB" id="A0AAE1CPS5"/>
<evidence type="ECO:0000313" key="1">
    <source>
        <dbReference type="EMBL" id="KAK3726610.1"/>
    </source>
</evidence>
<sequence>MGPGITTSEVGRVHGDHYDVHATLSEVGESTGELLLWVQHYTVRGGKSSGDHYDVHATPSEVGRVQETIMMFMPHRQRWEEFRRPL</sequence>
<comment type="caution">
    <text evidence="1">The sequence shown here is derived from an EMBL/GenBank/DDBJ whole genome shotgun (WGS) entry which is preliminary data.</text>
</comment>
<dbReference type="Proteomes" id="UP001283361">
    <property type="component" value="Unassembled WGS sequence"/>
</dbReference>
<dbReference type="EMBL" id="JAWDGP010007290">
    <property type="protein sequence ID" value="KAK3726610.1"/>
    <property type="molecule type" value="Genomic_DNA"/>
</dbReference>